<dbReference type="EMBL" id="BLQM01000232">
    <property type="protein sequence ID" value="GMH77341.1"/>
    <property type="molecule type" value="Genomic_DNA"/>
</dbReference>
<organism evidence="1 2">
    <name type="scientific">Triparma laevis f. inornata</name>
    <dbReference type="NCBI Taxonomy" id="1714386"/>
    <lineage>
        <taxon>Eukaryota</taxon>
        <taxon>Sar</taxon>
        <taxon>Stramenopiles</taxon>
        <taxon>Ochrophyta</taxon>
        <taxon>Bolidophyceae</taxon>
        <taxon>Parmales</taxon>
        <taxon>Triparmaceae</taxon>
        <taxon>Triparma</taxon>
    </lineage>
</organism>
<name>A0A9W7AVG6_9STRA</name>
<dbReference type="InterPro" id="IPR036890">
    <property type="entry name" value="HATPase_C_sf"/>
</dbReference>
<evidence type="ECO:0000313" key="1">
    <source>
        <dbReference type="EMBL" id="GMH77341.1"/>
    </source>
</evidence>
<sequence>MIFPSLILSTMSVQDMLIPSVRKGVEFTCNFGGVGTDLWVLADSHRLQQVYTNVVTNAIKYTLEGKIELVFW</sequence>
<dbReference type="Proteomes" id="UP001162640">
    <property type="component" value="Unassembled WGS sequence"/>
</dbReference>
<dbReference type="Gene3D" id="3.30.565.10">
    <property type="entry name" value="Histidine kinase-like ATPase, C-terminal domain"/>
    <property type="match status" value="1"/>
</dbReference>
<dbReference type="AlphaFoldDB" id="A0A9W7AVG6"/>
<comment type="caution">
    <text evidence="1">The sequence shown here is derived from an EMBL/GenBank/DDBJ whole genome shotgun (WGS) entry which is preliminary data.</text>
</comment>
<proteinExistence type="predicted"/>
<gene>
    <name evidence="1" type="ORF">TL16_g07372</name>
</gene>
<reference evidence="2" key="1">
    <citation type="journal article" date="2023" name="Commun. Biol.">
        <title>Genome analysis of Parmales, the sister group of diatoms, reveals the evolutionary specialization of diatoms from phago-mixotrophs to photoautotrophs.</title>
        <authorList>
            <person name="Ban H."/>
            <person name="Sato S."/>
            <person name="Yoshikawa S."/>
            <person name="Yamada K."/>
            <person name="Nakamura Y."/>
            <person name="Ichinomiya M."/>
            <person name="Sato N."/>
            <person name="Blanc-Mathieu R."/>
            <person name="Endo H."/>
            <person name="Kuwata A."/>
            <person name="Ogata H."/>
        </authorList>
    </citation>
    <scope>NUCLEOTIDE SEQUENCE [LARGE SCALE GENOMIC DNA]</scope>
</reference>
<protein>
    <submittedName>
        <fullName evidence="1">Uncharacterized protein</fullName>
    </submittedName>
</protein>
<accession>A0A9W7AVG6</accession>
<evidence type="ECO:0000313" key="2">
    <source>
        <dbReference type="Proteomes" id="UP001162640"/>
    </source>
</evidence>
<dbReference type="SUPFAM" id="SSF55874">
    <property type="entry name" value="ATPase domain of HSP90 chaperone/DNA topoisomerase II/histidine kinase"/>
    <property type="match status" value="1"/>
</dbReference>